<feature type="region of interest" description="Disordered" evidence="1">
    <location>
        <begin position="1"/>
        <end position="25"/>
    </location>
</feature>
<comment type="caution">
    <text evidence="3">The sequence shown here is derived from an EMBL/GenBank/DDBJ whole genome shotgun (WGS) entry which is preliminary data.</text>
</comment>
<dbReference type="Proteomes" id="UP001278500">
    <property type="component" value="Unassembled WGS sequence"/>
</dbReference>
<keyword evidence="2" id="KW-0812">Transmembrane</keyword>
<evidence type="ECO:0000256" key="1">
    <source>
        <dbReference type="SAM" id="MobiDB-lite"/>
    </source>
</evidence>
<dbReference type="EMBL" id="JAUEPP010000007">
    <property type="protein sequence ID" value="KAK3339472.1"/>
    <property type="molecule type" value="Genomic_DNA"/>
</dbReference>
<feature type="region of interest" description="Disordered" evidence="1">
    <location>
        <begin position="93"/>
        <end position="118"/>
    </location>
</feature>
<keyword evidence="2" id="KW-1133">Transmembrane helix</keyword>
<proteinExistence type="predicted"/>
<keyword evidence="4" id="KW-1185">Reference proteome</keyword>
<accession>A0AAE0JAP0</accession>
<reference evidence="3" key="2">
    <citation type="submission" date="2023-06" db="EMBL/GenBank/DDBJ databases">
        <authorList>
            <consortium name="Lawrence Berkeley National Laboratory"/>
            <person name="Haridas S."/>
            <person name="Hensen N."/>
            <person name="Bonometti L."/>
            <person name="Westerberg I."/>
            <person name="Brannstrom I.O."/>
            <person name="Guillou S."/>
            <person name="Cros-Aarteil S."/>
            <person name="Calhoun S."/>
            <person name="Kuo A."/>
            <person name="Mondo S."/>
            <person name="Pangilinan J."/>
            <person name="Riley R."/>
            <person name="Labutti K."/>
            <person name="Andreopoulos B."/>
            <person name="Lipzen A."/>
            <person name="Chen C."/>
            <person name="Yanf M."/>
            <person name="Daum C."/>
            <person name="Ng V."/>
            <person name="Clum A."/>
            <person name="Steindorff A."/>
            <person name="Ohm R."/>
            <person name="Martin F."/>
            <person name="Silar P."/>
            <person name="Natvig D."/>
            <person name="Lalanne C."/>
            <person name="Gautier V."/>
            <person name="Ament-Velasquez S.L."/>
            <person name="Kruys A."/>
            <person name="Hutchinson M.I."/>
            <person name="Powell A.J."/>
            <person name="Barry K."/>
            <person name="Miller A.N."/>
            <person name="Grigoriev I.V."/>
            <person name="Debuchy R."/>
            <person name="Gladieux P."/>
            <person name="Thoren M.H."/>
            <person name="Johannesson H."/>
        </authorList>
    </citation>
    <scope>NUCLEOTIDE SEQUENCE</scope>
    <source>
        <strain evidence="3">CBS 560.94</strain>
    </source>
</reference>
<feature type="compositionally biased region" description="Basic and acidic residues" evidence="1">
    <location>
        <begin position="8"/>
        <end position="17"/>
    </location>
</feature>
<dbReference type="RefSeq" id="XP_062678832.1">
    <property type="nucleotide sequence ID" value="XM_062823145.1"/>
</dbReference>
<feature type="compositionally biased region" description="Basic and acidic residues" evidence="1">
    <location>
        <begin position="94"/>
        <end position="111"/>
    </location>
</feature>
<evidence type="ECO:0000256" key="2">
    <source>
        <dbReference type="SAM" id="Phobius"/>
    </source>
</evidence>
<dbReference type="GeneID" id="87860299"/>
<organism evidence="3 4">
    <name type="scientific">Neurospora tetraspora</name>
    <dbReference type="NCBI Taxonomy" id="94610"/>
    <lineage>
        <taxon>Eukaryota</taxon>
        <taxon>Fungi</taxon>
        <taxon>Dikarya</taxon>
        <taxon>Ascomycota</taxon>
        <taxon>Pezizomycotina</taxon>
        <taxon>Sordariomycetes</taxon>
        <taxon>Sordariomycetidae</taxon>
        <taxon>Sordariales</taxon>
        <taxon>Sordariaceae</taxon>
        <taxon>Neurospora</taxon>
    </lineage>
</organism>
<reference evidence="3" key="1">
    <citation type="journal article" date="2023" name="Mol. Phylogenet. Evol.">
        <title>Genome-scale phylogeny and comparative genomics of the fungal order Sordariales.</title>
        <authorList>
            <person name="Hensen N."/>
            <person name="Bonometti L."/>
            <person name="Westerberg I."/>
            <person name="Brannstrom I.O."/>
            <person name="Guillou S."/>
            <person name="Cros-Aarteil S."/>
            <person name="Calhoun S."/>
            <person name="Haridas S."/>
            <person name="Kuo A."/>
            <person name="Mondo S."/>
            <person name="Pangilinan J."/>
            <person name="Riley R."/>
            <person name="LaButti K."/>
            <person name="Andreopoulos B."/>
            <person name="Lipzen A."/>
            <person name="Chen C."/>
            <person name="Yan M."/>
            <person name="Daum C."/>
            <person name="Ng V."/>
            <person name="Clum A."/>
            <person name="Steindorff A."/>
            <person name="Ohm R.A."/>
            <person name="Martin F."/>
            <person name="Silar P."/>
            <person name="Natvig D.O."/>
            <person name="Lalanne C."/>
            <person name="Gautier V."/>
            <person name="Ament-Velasquez S.L."/>
            <person name="Kruys A."/>
            <person name="Hutchinson M.I."/>
            <person name="Powell A.J."/>
            <person name="Barry K."/>
            <person name="Miller A.N."/>
            <person name="Grigoriev I.V."/>
            <person name="Debuchy R."/>
            <person name="Gladieux P."/>
            <person name="Hiltunen Thoren M."/>
            <person name="Johannesson H."/>
        </authorList>
    </citation>
    <scope>NUCLEOTIDE SEQUENCE</scope>
    <source>
        <strain evidence="3">CBS 560.94</strain>
    </source>
</reference>
<gene>
    <name evidence="3" type="ORF">B0H65DRAFT_301731</name>
</gene>
<keyword evidence="2" id="KW-0472">Membrane</keyword>
<name>A0AAE0JAP0_9PEZI</name>
<sequence length="218" mass="24136">MTITTLEGSREGNRRTENSPNLSLASGRAPLLLSFSCRRDGHTMDAQGSGDCPFLKHGHSSAVSNSQGPTASMGSYTHTTCLSRQQVWQRARAAPRDRILANPPRSREPQKDPSPPRLFGDHCKLAGRGAVSPCQTPVGTSSFFGSCFTNKWLSSLPLAFFCCLFWVLFVSKRWAGSNMVMSPSHQRQVVVLPPTLSLDQVEYGVTSRKILWQCRHKW</sequence>
<protein>
    <submittedName>
        <fullName evidence="3">Uncharacterized protein</fullName>
    </submittedName>
</protein>
<evidence type="ECO:0000313" key="3">
    <source>
        <dbReference type="EMBL" id="KAK3339472.1"/>
    </source>
</evidence>
<evidence type="ECO:0000313" key="4">
    <source>
        <dbReference type="Proteomes" id="UP001278500"/>
    </source>
</evidence>
<feature type="transmembrane region" description="Helical" evidence="2">
    <location>
        <begin position="152"/>
        <end position="171"/>
    </location>
</feature>
<dbReference type="AlphaFoldDB" id="A0AAE0JAP0"/>